<keyword evidence="1" id="KW-0596">Phosphopantetheine</keyword>
<protein>
    <submittedName>
        <fullName evidence="4">Linear gramicidin synthase subunit D</fullName>
        <ecNumber evidence="4">1.-.-.-</ecNumber>
        <ecNumber evidence="4">5.1.1.-</ecNumber>
    </submittedName>
</protein>
<dbReference type="Gene3D" id="1.10.1200.10">
    <property type="entry name" value="ACP-like"/>
    <property type="match status" value="1"/>
</dbReference>
<dbReference type="InterPro" id="IPR013120">
    <property type="entry name" value="FAR_NAD-bd"/>
</dbReference>
<sequence>MPISPTGKIDRKKLATYEIVKIEESTNFIAPQNEIQEIIANSWKQVLKLDKVSINDDYFDIGGDSLKIMSVLVLLKPHFPKLKISDFFTNKTVADLAIRVNELQLEDNNSNKMNESNIWEVKDLNEYPNRLNYKTQLNVNTKPKNILLTGATGYLGSHVLHDLLKSTDAKIYCLIRKSNTQSLLEKLLTTMKSYFNEEVINQINERVIPIEGDLEKDNLGLSLSDQEFIKKTVDSIIHTAADVRHFGNVSHFEKVNIQGTKYSLDIAKSKKDLRFHYISTLGIPEDLSLSGQWEKVISKQKFDNDLKLESVYTNSKLESEKLVYKAGEEGLAINVYRAGNLTCCSENGQFQKNIDSNAFYRMIKSMLLLGKAPKANCYLDFTPIDYASKAIVSLACQENTIGETFHICNPEQILYSSVVDMINNFGYKIELIDQIEYEKWLFNKNIKKTQEGLELAIAQLDGDGVKDSCYRFACPNAIKYLNYKSVKCPQVDQDFIDKMISYAIKVEYFPKA</sequence>
<dbReference type="NCBIfam" id="TIGR01746">
    <property type="entry name" value="Thioester-redct"/>
    <property type="match status" value="1"/>
</dbReference>
<dbReference type="KEGG" id="csb:CLSA_c09970"/>
<dbReference type="eggNOG" id="COG1020">
    <property type="taxonomic scope" value="Bacteria"/>
</dbReference>
<evidence type="ECO:0000256" key="2">
    <source>
        <dbReference type="ARBA" id="ARBA00022553"/>
    </source>
</evidence>
<reference evidence="4 5" key="1">
    <citation type="journal article" date="2013" name="Genome Announc.">
        <title>Complete Genome Sequence of the Solvent Producer Clostridium saccharobutylicum NCP262 (DSM 13864).</title>
        <authorList>
            <person name="Poehlein A."/>
            <person name="Hartwich K."/>
            <person name="Krabben P."/>
            <person name="Ehrenreich A."/>
            <person name="Liebl W."/>
            <person name="Durre P."/>
            <person name="Gottschalk G."/>
            <person name="Daniel R."/>
        </authorList>
    </citation>
    <scope>NUCLEOTIDE SEQUENCE [LARGE SCALE GENOMIC DNA]</scope>
    <source>
        <strain evidence="4">DSM 13864</strain>
    </source>
</reference>
<dbReference type="InterPro" id="IPR036291">
    <property type="entry name" value="NAD(P)-bd_dom_sf"/>
</dbReference>
<dbReference type="PANTHER" id="PTHR44845:SF7">
    <property type="entry name" value="PLIPASTATIN SYNTHASE SUBUNIT D"/>
    <property type="match status" value="1"/>
</dbReference>
<dbReference type="InterPro" id="IPR036736">
    <property type="entry name" value="ACP-like_sf"/>
</dbReference>
<feature type="domain" description="Carrier" evidence="3">
    <location>
        <begin position="30"/>
        <end position="104"/>
    </location>
</feature>
<proteinExistence type="predicted"/>
<dbReference type="CDD" id="cd05235">
    <property type="entry name" value="SDR_e1"/>
    <property type="match status" value="1"/>
</dbReference>
<keyword evidence="4" id="KW-0413">Isomerase</keyword>
<dbReference type="SUPFAM" id="SSF51735">
    <property type="entry name" value="NAD(P)-binding Rossmann-fold domains"/>
    <property type="match status" value="1"/>
</dbReference>
<evidence type="ECO:0000313" key="5">
    <source>
        <dbReference type="Proteomes" id="UP000017118"/>
    </source>
</evidence>
<dbReference type="AlphaFoldDB" id="U5MNC4"/>
<accession>U5MNC4</accession>
<dbReference type="Proteomes" id="UP000017118">
    <property type="component" value="Chromosome"/>
</dbReference>
<dbReference type="PATRIC" id="fig|1345695.10.peg.635"/>
<keyword evidence="5" id="KW-1185">Reference proteome</keyword>
<dbReference type="Pfam" id="PF07993">
    <property type="entry name" value="NAD_binding_4"/>
    <property type="match status" value="1"/>
</dbReference>
<dbReference type="SUPFAM" id="SSF47336">
    <property type="entry name" value="ACP-like"/>
    <property type="match status" value="1"/>
</dbReference>
<dbReference type="GO" id="GO:0016853">
    <property type="term" value="F:isomerase activity"/>
    <property type="evidence" value="ECO:0007669"/>
    <property type="project" value="UniProtKB-KW"/>
</dbReference>
<dbReference type="PANTHER" id="PTHR44845">
    <property type="entry name" value="CARRIER DOMAIN-CONTAINING PROTEIN"/>
    <property type="match status" value="1"/>
</dbReference>
<dbReference type="EC" id="5.1.1.-" evidence="4"/>
<dbReference type="PROSITE" id="PS50075">
    <property type="entry name" value="CARRIER"/>
    <property type="match status" value="1"/>
</dbReference>
<keyword evidence="4" id="KW-0560">Oxidoreductase</keyword>
<keyword evidence="2" id="KW-0597">Phosphoprotein</keyword>
<evidence type="ECO:0000259" key="3">
    <source>
        <dbReference type="PROSITE" id="PS50075"/>
    </source>
</evidence>
<evidence type="ECO:0000313" key="4">
    <source>
        <dbReference type="EMBL" id="AGX42008.1"/>
    </source>
</evidence>
<dbReference type="EMBL" id="CP006721">
    <property type="protein sequence ID" value="AGX42008.1"/>
    <property type="molecule type" value="Genomic_DNA"/>
</dbReference>
<dbReference type="InterPro" id="IPR010080">
    <property type="entry name" value="Thioester_reductase-like_dom"/>
</dbReference>
<name>U5MNC4_CLOSA</name>
<dbReference type="eggNOG" id="COG3320">
    <property type="taxonomic scope" value="Bacteria"/>
</dbReference>
<dbReference type="Gene3D" id="3.40.50.720">
    <property type="entry name" value="NAD(P)-binding Rossmann-like Domain"/>
    <property type="match status" value="1"/>
</dbReference>
<evidence type="ECO:0000256" key="1">
    <source>
        <dbReference type="ARBA" id="ARBA00022450"/>
    </source>
</evidence>
<dbReference type="RefSeq" id="WP_022744292.1">
    <property type="nucleotide sequence ID" value="NC_022571.1"/>
</dbReference>
<organism evidence="4 5">
    <name type="scientific">Clostridium saccharobutylicum DSM 13864</name>
    <dbReference type="NCBI Taxonomy" id="1345695"/>
    <lineage>
        <taxon>Bacteria</taxon>
        <taxon>Bacillati</taxon>
        <taxon>Bacillota</taxon>
        <taxon>Clostridia</taxon>
        <taxon>Eubacteriales</taxon>
        <taxon>Clostridiaceae</taxon>
        <taxon>Clostridium</taxon>
    </lineage>
</organism>
<dbReference type="OrthoDB" id="9789543at2"/>
<gene>
    <name evidence="4" type="primary">lgrD</name>
    <name evidence="4" type="ORF">CLSA_c09970</name>
</gene>
<dbReference type="InterPro" id="IPR009081">
    <property type="entry name" value="PP-bd_ACP"/>
</dbReference>
<dbReference type="Pfam" id="PF00550">
    <property type="entry name" value="PP-binding"/>
    <property type="match status" value="1"/>
</dbReference>
<dbReference type="GeneID" id="55476817"/>
<dbReference type="EC" id="1.-.-.-" evidence="4"/>
<dbReference type="HOGENOM" id="CLU_000022_76_0_9"/>
<dbReference type="GO" id="GO:0016491">
    <property type="term" value="F:oxidoreductase activity"/>
    <property type="evidence" value="ECO:0007669"/>
    <property type="project" value="UniProtKB-KW"/>
</dbReference>